<evidence type="ECO:0000313" key="2">
    <source>
        <dbReference type="Proteomes" id="UP000821865"/>
    </source>
</evidence>
<comment type="caution">
    <text evidence="1">The sequence shown here is derived from an EMBL/GenBank/DDBJ whole genome shotgun (WGS) entry which is preliminary data.</text>
</comment>
<name>A0ACB8E2F3_DERSI</name>
<dbReference type="Proteomes" id="UP000821865">
    <property type="component" value="Chromosome 1"/>
</dbReference>
<sequence length="527" mass="58229">MLEAIILAEKAGLKVDFITSDGASWNRRMWTLMGVKASLNEIKCSAPHPVDEHRQLYFISDFPHLLKCLRNRLVCLDFQTPNGQVTMRAIRKALELDGSKVTLQAMHGITSSHTNPNNFEKMRVGLAVQLFSEKVTHGLQLHKARLEDLCGSIAATIHFFETIHGVIEVMTSRFPAQALRPNSRSAEKLNSFLTFLSEWERHTNGQRGFLSQSTATGLRVTLSSTLSLLKYLTENVGFKYLMTSRLSQDPVEHLFGIVRQSSGCNTHPTPQQFIATVNCLSFSNLAHSVSRGNCEPAALSSLLNADAGEQNTCTGRQKLIDRFLDDGNLDAADALLSKVAPDHSPVVVASSDRRLIFYIAGYVARKCILKTGCEQCINLLLLTKEAADDLKIAELVRLKDNGGLLYPAGKLCKFVADLEESFTTCFSLLELHSESVLDVLDLVKKKQQTTLGCPEHGEAIAADLGQLLLSVVLLSVVFAMMLLFSSGGSFLLVGFITPRIASLRLVLLSSRRHRSCYLVRFHYGHPV</sequence>
<dbReference type="EMBL" id="CM023470">
    <property type="protein sequence ID" value="KAH7980942.1"/>
    <property type="molecule type" value="Genomic_DNA"/>
</dbReference>
<proteinExistence type="predicted"/>
<protein>
    <submittedName>
        <fullName evidence="1">Uncharacterized protein</fullName>
    </submittedName>
</protein>
<evidence type="ECO:0000313" key="1">
    <source>
        <dbReference type="EMBL" id="KAH7980942.1"/>
    </source>
</evidence>
<organism evidence="1 2">
    <name type="scientific">Dermacentor silvarum</name>
    <name type="common">Tick</name>
    <dbReference type="NCBI Taxonomy" id="543639"/>
    <lineage>
        <taxon>Eukaryota</taxon>
        <taxon>Metazoa</taxon>
        <taxon>Ecdysozoa</taxon>
        <taxon>Arthropoda</taxon>
        <taxon>Chelicerata</taxon>
        <taxon>Arachnida</taxon>
        <taxon>Acari</taxon>
        <taxon>Parasitiformes</taxon>
        <taxon>Ixodida</taxon>
        <taxon>Ixodoidea</taxon>
        <taxon>Ixodidae</taxon>
        <taxon>Rhipicephalinae</taxon>
        <taxon>Dermacentor</taxon>
    </lineage>
</organism>
<gene>
    <name evidence="1" type="ORF">HPB49_020371</name>
</gene>
<keyword evidence="2" id="KW-1185">Reference proteome</keyword>
<reference evidence="1" key="1">
    <citation type="submission" date="2020-05" db="EMBL/GenBank/DDBJ databases">
        <title>Large-scale comparative analyses of tick genomes elucidate their genetic diversity and vector capacities.</title>
        <authorList>
            <person name="Jia N."/>
            <person name="Wang J."/>
            <person name="Shi W."/>
            <person name="Du L."/>
            <person name="Sun Y."/>
            <person name="Zhan W."/>
            <person name="Jiang J."/>
            <person name="Wang Q."/>
            <person name="Zhang B."/>
            <person name="Ji P."/>
            <person name="Sakyi L.B."/>
            <person name="Cui X."/>
            <person name="Yuan T."/>
            <person name="Jiang B."/>
            <person name="Yang W."/>
            <person name="Lam T.T.-Y."/>
            <person name="Chang Q."/>
            <person name="Ding S."/>
            <person name="Wang X."/>
            <person name="Zhu J."/>
            <person name="Ruan X."/>
            <person name="Zhao L."/>
            <person name="Wei J."/>
            <person name="Que T."/>
            <person name="Du C."/>
            <person name="Cheng J."/>
            <person name="Dai P."/>
            <person name="Han X."/>
            <person name="Huang E."/>
            <person name="Gao Y."/>
            <person name="Liu J."/>
            <person name="Shao H."/>
            <person name="Ye R."/>
            <person name="Li L."/>
            <person name="Wei W."/>
            <person name="Wang X."/>
            <person name="Wang C."/>
            <person name="Yang T."/>
            <person name="Huo Q."/>
            <person name="Li W."/>
            <person name="Guo W."/>
            <person name="Chen H."/>
            <person name="Zhou L."/>
            <person name="Ni X."/>
            <person name="Tian J."/>
            <person name="Zhou Y."/>
            <person name="Sheng Y."/>
            <person name="Liu T."/>
            <person name="Pan Y."/>
            <person name="Xia L."/>
            <person name="Li J."/>
            <person name="Zhao F."/>
            <person name="Cao W."/>
        </authorList>
    </citation>
    <scope>NUCLEOTIDE SEQUENCE</scope>
    <source>
        <strain evidence="1">Dsil-2018</strain>
    </source>
</reference>
<accession>A0ACB8E2F3</accession>